<keyword evidence="9 10" id="KW-0539">Nucleus</keyword>
<dbReference type="Gene3D" id="1.10.10.10">
    <property type="entry name" value="Winged helix-like DNA-binding domain superfamily/Winged helix DNA-binding domain"/>
    <property type="match status" value="1"/>
</dbReference>
<keyword evidence="7 10" id="KW-0238">DNA-binding</keyword>
<dbReference type="Pfam" id="PF16159">
    <property type="entry name" value="FOXP-CC"/>
    <property type="match status" value="1"/>
</dbReference>
<accession>A0A672FFV3</accession>
<dbReference type="InterPro" id="IPR050998">
    <property type="entry name" value="FOXP"/>
</dbReference>
<organism evidence="12 13">
    <name type="scientific">Salarias fasciatus</name>
    <name type="common">Jewelled blenny</name>
    <name type="synonym">Blennius fasciatus</name>
    <dbReference type="NCBI Taxonomy" id="181472"/>
    <lineage>
        <taxon>Eukaryota</taxon>
        <taxon>Metazoa</taxon>
        <taxon>Chordata</taxon>
        <taxon>Craniata</taxon>
        <taxon>Vertebrata</taxon>
        <taxon>Euteleostomi</taxon>
        <taxon>Actinopterygii</taxon>
        <taxon>Neopterygii</taxon>
        <taxon>Teleostei</taxon>
        <taxon>Neoteleostei</taxon>
        <taxon>Acanthomorphata</taxon>
        <taxon>Ovalentaria</taxon>
        <taxon>Blenniimorphae</taxon>
        <taxon>Blenniiformes</taxon>
        <taxon>Blennioidei</taxon>
        <taxon>Blenniidae</taxon>
        <taxon>Salariinae</taxon>
        <taxon>Salarias</taxon>
    </lineage>
</organism>
<keyword evidence="5" id="KW-0862">Zinc</keyword>
<keyword evidence="8" id="KW-0804">Transcription</keyword>
<dbReference type="InterPro" id="IPR032354">
    <property type="entry name" value="FOXP-CC"/>
</dbReference>
<comment type="subcellular location">
    <subcellularLocation>
        <location evidence="1 10">Nucleus</location>
    </subcellularLocation>
</comment>
<dbReference type="PRINTS" id="PR00053">
    <property type="entry name" value="FORKHEAD"/>
</dbReference>
<dbReference type="InterPro" id="IPR036390">
    <property type="entry name" value="WH_DNA-bd_sf"/>
</dbReference>
<keyword evidence="2" id="KW-0678">Repressor</keyword>
<dbReference type="GO" id="GO:0001227">
    <property type="term" value="F:DNA-binding transcription repressor activity, RNA polymerase II-specific"/>
    <property type="evidence" value="ECO:0007669"/>
    <property type="project" value="TreeGrafter"/>
</dbReference>
<dbReference type="InterPro" id="IPR030456">
    <property type="entry name" value="TF_fork_head_CS_2"/>
</dbReference>
<evidence type="ECO:0000256" key="10">
    <source>
        <dbReference type="PROSITE-ProRule" id="PRU00089"/>
    </source>
</evidence>
<dbReference type="InterPro" id="IPR047413">
    <property type="entry name" value="FH_FOXP3"/>
</dbReference>
<evidence type="ECO:0000256" key="6">
    <source>
        <dbReference type="ARBA" id="ARBA00023015"/>
    </source>
</evidence>
<evidence type="ECO:0000256" key="4">
    <source>
        <dbReference type="ARBA" id="ARBA00022771"/>
    </source>
</evidence>
<evidence type="ECO:0000256" key="3">
    <source>
        <dbReference type="ARBA" id="ARBA00022723"/>
    </source>
</evidence>
<dbReference type="GO" id="GO:0000978">
    <property type="term" value="F:RNA polymerase II cis-regulatory region sequence-specific DNA binding"/>
    <property type="evidence" value="ECO:0007669"/>
    <property type="project" value="TreeGrafter"/>
</dbReference>
<sequence length="411" mass="46484">MASGRSDLKRKSSSQYLLQCRNATVSFVGVPQRSECVDYNVSIRVFWGCWIVYLMSLTREAAVPSTSIMSAWSMMGDTRLKQQRPSVLCQVYQTAARRESRAGDSICKRVADEAPLSPQQSSSSGPSHVLLLKTDQSKQTSRDSRLHDGCPRGTSPLFVNGVCRWPGCEVFSEDFSSFLRHLHADHGHGDRSLAQWRVQQDIVRCMESQVCFLDWNLLSDASLPAVMRTRTQLILSTEHQDLLHGGCRAAGSAPVLPDVVSSTDCYKYHNIRPPYTYAHLIRWSILESPAQQCSLSQIYSWFSSKFFYFRHNTATWKNAVRHNLSLHKCFVRVEGGKGAVWTVDEREYQKRKSQKYHRYSCPSWRTGCLVSLSVCPASPRAPQTACISLPAGAHRYKAPAEPPRFHCLYMC</sequence>
<dbReference type="SUPFAM" id="SSF46785">
    <property type="entry name" value="Winged helix' DNA-binding domain"/>
    <property type="match status" value="1"/>
</dbReference>
<dbReference type="SMART" id="SM00339">
    <property type="entry name" value="FH"/>
    <property type="match status" value="1"/>
</dbReference>
<dbReference type="Ensembl" id="ENSSFAT00005006110.1">
    <property type="protein sequence ID" value="ENSSFAP00005005796.1"/>
    <property type="gene ID" value="ENSSFAG00005003596.1"/>
</dbReference>
<evidence type="ECO:0000256" key="2">
    <source>
        <dbReference type="ARBA" id="ARBA00022491"/>
    </source>
</evidence>
<reference evidence="12" key="3">
    <citation type="submission" date="2025-09" db="UniProtKB">
        <authorList>
            <consortium name="Ensembl"/>
        </authorList>
    </citation>
    <scope>IDENTIFICATION</scope>
</reference>
<evidence type="ECO:0000313" key="13">
    <source>
        <dbReference type="Proteomes" id="UP000472267"/>
    </source>
</evidence>
<dbReference type="InterPro" id="IPR001766">
    <property type="entry name" value="Fork_head_dom"/>
</dbReference>
<dbReference type="CDD" id="cd20066">
    <property type="entry name" value="FH_FOXP3"/>
    <property type="match status" value="1"/>
</dbReference>
<keyword evidence="13" id="KW-1185">Reference proteome</keyword>
<protein>
    <submittedName>
        <fullName evidence="12">Forkhead box P3b</fullName>
    </submittedName>
</protein>
<dbReference type="PROSITE" id="PS00658">
    <property type="entry name" value="FORK_HEAD_2"/>
    <property type="match status" value="1"/>
</dbReference>
<evidence type="ECO:0000256" key="7">
    <source>
        <dbReference type="ARBA" id="ARBA00023125"/>
    </source>
</evidence>
<proteinExistence type="predicted"/>
<evidence type="ECO:0000313" key="12">
    <source>
        <dbReference type="Ensembl" id="ENSSFAP00005005796.1"/>
    </source>
</evidence>
<evidence type="ECO:0000256" key="8">
    <source>
        <dbReference type="ARBA" id="ARBA00023163"/>
    </source>
</evidence>
<dbReference type="FunCoup" id="A0A672FFV3">
    <property type="interactions" value="6"/>
</dbReference>
<evidence type="ECO:0000256" key="5">
    <source>
        <dbReference type="ARBA" id="ARBA00022833"/>
    </source>
</evidence>
<dbReference type="FunFam" id="1.10.10.10:FF:000010">
    <property type="entry name" value="Forkhead box P2 isoform B"/>
    <property type="match status" value="1"/>
</dbReference>
<keyword evidence="6" id="KW-0805">Transcription regulation</keyword>
<dbReference type="AlphaFoldDB" id="A0A672FFV3"/>
<keyword evidence="4" id="KW-0863">Zinc-finger</keyword>
<dbReference type="InterPro" id="IPR036388">
    <property type="entry name" value="WH-like_DNA-bd_sf"/>
</dbReference>
<dbReference type="PROSITE" id="PS50039">
    <property type="entry name" value="FORK_HEAD_3"/>
    <property type="match status" value="1"/>
</dbReference>
<dbReference type="GO" id="GO:0008270">
    <property type="term" value="F:zinc ion binding"/>
    <property type="evidence" value="ECO:0007669"/>
    <property type="project" value="UniProtKB-KW"/>
</dbReference>
<dbReference type="InParanoid" id="A0A672FFV3"/>
<evidence type="ECO:0000256" key="1">
    <source>
        <dbReference type="ARBA" id="ARBA00004123"/>
    </source>
</evidence>
<dbReference type="PANTHER" id="PTHR45796">
    <property type="entry name" value="FORKHEAD BOX P, ISOFORM C"/>
    <property type="match status" value="1"/>
</dbReference>
<name>A0A672FFV3_SALFA</name>
<keyword evidence="3" id="KW-0479">Metal-binding</keyword>
<reference evidence="12" key="2">
    <citation type="submission" date="2025-08" db="UniProtKB">
        <authorList>
            <consortium name="Ensembl"/>
        </authorList>
    </citation>
    <scope>IDENTIFICATION</scope>
</reference>
<reference evidence="12" key="1">
    <citation type="submission" date="2019-06" db="EMBL/GenBank/DDBJ databases">
        <authorList>
            <consortium name="Wellcome Sanger Institute Data Sharing"/>
        </authorList>
    </citation>
    <scope>NUCLEOTIDE SEQUENCE [LARGE SCALE GENOMIC DNA]</scope>
</reference>
<dbReference type="Proteomes" id="UP000472267">
    <property type="component" value="Chromosome 20"/>
</dbReference>
<feature type="domain" description="Fork-head" evidence="11">
    <location>
        <begin position="272"/>
        <end position="358"/>
    </location>
</feature>
<feature type="DNA-binding region" description="Fork-head" evidence="10">
    <location>
        <begin position="272"/>
        <end position="358"/>
    </location>
</feature>
<evidence type="ECO:0000259" key="11">
    <source>
        <dbReference type="PROSITE" id="PS50039"/>
    </source>
</evidence>
<dbReference type="PANTHER" id="PTHR45796:SF2">
    <property type="entry name" value="FORKHEAD BOX P3"/>
    <property type="match status" value="1"/>
</dbReference>
<evidence type="ECO:0000256" key="9">
    <source>
        <dbReference type="ARBA" id="ARBA00023242"/>
    </source>
</evidence>
<dbReference type="OMA" id="AGDSICK"/>
<dbReference type="Gene3D" id="1.20.5.340">
    <property type="match status" value="1"/>
</dbReference>
<dbReference type="Pfam" id="PF00250">
    <property type="entry name" value="Forkhead"/>
    <property type="match status" value="1"/>
</dbReference>
<dbReference type="GO" id="GO:0005634">
    <property type="term" value="C:nucleus"/>
    <property type="evidence" value="ECO:0007669"/>
    <property type="project" value="UniProtKB-SubCell"/>
</dbReference>